<accession>A0A7C1ALR0</accession>
<dbReference type="GO" id="GO:0019693">
    <property type="term" value="P:ribose phosphate metabolic process"/>
    <property type="evidence" value="ECO:0007669"/>
    <property type="project" value="TreeGrafter"/>
</dbReference>
<dbReference type="AlphaFoldDB" id="A0A7C1ALR0"/>
<evidence type="ECO:0000256" key="3">
    <source>
        <dbReference type="ARBA" id="ARBA00007275"/>
    </source>
</evidence>
<reference evidence="9" key="1">
    <citation type="journal article" date="2020" name="mSystems">
        <title>Genome- and Community-Level Interaction Insights into Carbon Utilization and Element Cycling Functions of Hydrothermarchaeota in Hydrothermal Sediment.</title>
        <authorList>
            <person name="Zhou Z."/>
            <person name="Liu Y."/>
            <person name="Xu W."/>
            <person name="Pan J."/>
            <person name="Luo Z.H."/>
            <person name="Li M."/>
        </authorList>
    </citation>
    <scope>NUCLEOTIDE SEQUENCE [LARGE SCALE GENOMIC DNA]</scope>
    <source>
        <strain evidence="9">HyVt-19</strain>
    </source>
</reference>
<evidence type="ECO:0000256" key="4">
    <source>
        <dbReference type="ARBA" id="ARBA00016377"/>
    </source>
</evidence>
<dbReference type="InterPro" id="IPR000086">
    <property type="entry name" value="NUDIX_hydrolase_dom"/>
</dbReference>
<comment type="caution">
    <text evidence="9">The sequence shown here is derived from an EMBL/GenBank/DDBJ whole genome shotgun (WGS) entry which is preliminary data.</text>
</comment>
<dbReference type="PANTHER" id="PTHR11839">
    <property type="entry name" value="UDP/ADP-SUGAR PYROPHOSPHATASE"/>
    <property type="match status" value="1"/>
</dbReference>
<evidence type="ECO:0000256" key="5">
    <source>
        <dbReference type="ARBA" id="ARBA00022801"/>
    </source>
</evidence>
<sequence length="193" mass="21952">MYEKPWQVVATEIKELGGLFKVRKDRVIMPKNGREYNVYALCVADWVNVIPLTDDMQVVMVKQYRHGIRDFTLELPGGVIDSGDTPEGAARRELMEETGFVAEKFELLGTVFPNPAIQTNKCYTYLACDARKEKSQQLDEMEDIEVITIPLDLVADLIRKGEISHGLIMAAFCHLFVKKPKLLQLDRLDSFGK</sequence>
<evidence type="ECO:0000256" key="6">
    <source>
        <dbReference type="ARBA" id="ARBA00032162"/>
    </source>
</evidence>
<proteinExistence type="inferred from homology"/>
<evidence type="ECO:0000256" key="1">
    <source>
        <dbReference type="ARBA" id="ARBA00000847"/>
    </source>
</evidence>
<comment type="catalytic activity">
    <reaction evidence="1">
        <text>GDP-alpha-D-mannose + H2O = alpha-D-mannose 1-phosphate + GMP + 2 H(+)</text>
        <dbReference type="Rhea" id="RHEA:27978"/>
        <dbReference type="ChEBI" id="CHEBI:15377"/>
        <dbReference type="ChEBI" id="CHEBI:15378"/>
        <dbReference type="ChEBI" id="CHEBI:57527"/>
        <dbReference type="ChEBI" id="CHEBI:58115"/>
        <dbReference type="ChEBI" id="CHEBI:58409"/>
    </reaction>
</comment>
<evidence type="ECO:0000259" key="8">
    <source>
        <dbReference type="PROSITE" id="PS51462"/>
    </source>
</evidence>
<dbReference type="PANTHER" id="PTHR11839:SF18">
    <property type="entry name" value="NUDIX HYDROLASE DOMAIN-CONTAINING PROTEIN"/>
    <property type="match status" value="1"/>
</dbReference>
<dbReference type="GO" id="GO:0006753">
    <property type="term" value="P:nucleoside phosphate metabolic process"/>
    <property type="evidence" value="ECO:0007669"/>
    <property type="project" value="TreeGrafter"/>
</dbReference>
<dbReference type="PRINTS" id="PR00502">
    <property type="entry name" value="NUDIXFAMILY"/>
</dbReference>
<comment type="similarity">
    <text evidence="3">Belongs to the Nudix hydrolase family. NudK subfamily.</text>
</comment>
<evidence type="ECO:0000256" key="7">
    <source>
        <dbReference type="ARBA" id="ARBA00032272"/>
    </source>
</evidence>
<comment type="cofactor">
    <cofactor evidence="2">
        <name>Mg(2+)</name>
        <dbReference type="ChEBI" id="CHEBI:18420"/>
    </cofactor>
</comment>
<dbReference type="Pfam" id="PF00293">
    <property type="entry name" value="NUDIX"/>
    <property type="match status" value="1"/>
</dbReference>
<dbReference type="InterPro" id="IPR015797">
    <property type="entry name" value="NUDIX_hydrolase-like_dom_sf"/>
</dbReference>
<dbReference type="InterPro" id="IPR020476">
    <property type="entry name" value="Nudix_hydrolase"/>
</dbReference>
<dbReference type="Gene3D" id="3.90.79.10">
    <property type="entry name" value="Nucleoside Triphosphate Pyrophosphohydrolase"/>
    <property type="match status" value="1"/>
</dbReference>
<dbReference type="GO" id="GO:0005829">
    <property type="term" value="C:cytosol"/>
    <property type="evidence" value="ECO:0007669"/>
    <property type="project" value="TreeGrafter"/>
</dbReference>
<dbReference type="SUPFAM" id="SSF55811">
    <property type="entry name" value="Nudix"/>
    <property type="match status" value="1"/>
</dbReference>
<dbReference type="EMBL" id="DQZW01000175">
    <property type="protein sequence ID" value="HDL89987.1"/>
    <property type="molecule type" value="Genomic_DNA"/>
</dbReference>
<evidence type="ECO:0000313" key="9">
    <source>
        <dbReference type="EMBL" id="HDL89987.1"/>
    </source>
</evidence>
<evidence type="ECO:0000256" key="2">
    <source>
        <dbReference type="ARBA" id="ARBA00001946"/>
    </source>
</evidence>
<dbReference type="PROSITE" id="PS51462">
    <property type="entry name" value="NUDIX"/>
    <property type="match status" value="1"/>
</dbReference>
<dbReference type="Proteomes" id="UP000886355">
    <property type="component" value="Unassembled WGS sequence"/>
</dbReference>
<dbReference type="GO" id="GO:0016787">
    <property type="term" value="F:hydrolase activity"/>
    <property type="evidence" value="ECO:0007669"/>
    <property type="project" value="UniProtKB-KW"/>
</dbReference>
<protein>
    <recommendedName>
        <fullName evidence="4">GDP-mannose pyrophosphatase</fullName>
    </recommendedName>
    <alternativeName>
        <fullName evidence="6">GDP-mannose hydrolase</fullName>
    </alternativeName>
    <alternativeName>
        <fullName evidence="7">GDPMK</fullName>
    </alternativeName>
</protein>
<gene>
    <name evidence="9" type="ORF">ENG14_03695</name>
</gene>
<organism evidence="9">
    <name type="scientific">Thermodesulforhabdus norvegica</name>
    <dbReference type="NCBI Taxonomy" id="39841"/>
    <lineage>
        <taxon>Bacteria</taxon>
        <taxon>Pseudomonadati</taxon>
        <taxon>Thermodesulfobacteriota</taxon>
        <taxon>Syntrophobacteria</taxon>
        <taxon>Syntrophobacterales</taxon>
        <taxon>Thermodesulforhabdaceae</taxon>
        <taxon>Thermodesulforhabdus</taxon>
    </lineage>
</organism>
<dbReference type="CDD" id="cd03424">
    <property type="entry name" value="NUDIX_ADPRase_Nudt5_UGPPase_Nudt14"/>
    <property type="match status" value="1"/>
</dbReference>
<feature type="domain" description="Nudix hydrolase" evidence="8">
    <location>
        <begin position="33"/>
        <end position="171"/>
    </location>
</feature>
<name>A0A7C1ALR0_9BACT</name>
<keyword evidence="5 9" id="KW-0378">Hydrolase</keyword>